<dbReference type="SUPFAM" id="SSF53335">
    <property type="entry name" value="S-adenosyl-L-methionine-dependent methyltransferases"/>
    <property type="match status" value="1"/>
</dbReference>
<evidence type="ECO:0000313" key="2">
    <source>
        <dbReference type="Proteomes" id="UP000473089"/>
    </source>
</evidence>
<dbReference type="Proteomes" id="UP000473089">
    <property type="component" value="Unassembled WGS sequence"/>
</dbReference>
<accession>A0A6M0SWU7</accession>
<dbReference type="AlphaFoldDB" id="A0A6M0SWU7"/>
<organism evidence="1 2">
    <name type="scientific">Clostridium botulinum</name>
    <dbReference type="NCBI Taxonomy" id="1491"/>
    <lineage>
        <taxon>Bacteria</taxon>
        <taxon>Bacillati</taxon>
        <taxon>Bacillota</taxon>
        <taxon>Clostridia</taxon>
        <taxon>Eubacteriales</taxon>
        <taxon>Clostridiaceae</taxon>
        <taxon>Clostridium</taxon>
    </lineage>
</organism>
<protein>
    <submittedName>
        <fullName evidence="1">Pseudaminic acid biosynthesis-associated methylase</fullName>
    </submittedName>
</protein>
<dbReference type="InterPro" id="IPR029063">
    <property type="entry name" value="SAM-dependent_MTases_sf"/>
</dbReference>
<gene>
    <name evidence="1" type="ORF">EXM42_06095</name>
</gene>
<dbReference type="GO" id="GO:0032259">
    <property type="term" value="P:methylation"/>
    <property type="evidence" value="ECO:0007669"/>
    <property type="project" value="UniProtKB-KW"/>
</dbReference>
<reference evidence="1 2" key="1">
    <citation type="submission" date="2019-02" db="EMBL/GenBank/DDBJ databases">
        <title>Genome sequencing of Clostridium botulinum clinical isolates.</title>
        <authorList>
            <person name="Brunt J."/>
            <person name="Van Vliet A.H.M."/>
            <person name="Stringer S.C."/>
            <person name="Grant K.A."/>
            <person name="Carter A.C."/>
            <person name="Peck M.W."/>
        </authorList>
    </citation>
    <scope>NUCLEOTIDE SEQUENCE [LARGE SCALE GENOMIC DNA]</scope>
    <source>
        <strain evidence="1 2">R1125/03</strain>
    </source>
</reference>
<dbReference type="EMBL" id="SGJP01000010">
    <property type="protein sequence ID" value="NFA59976.1"/>
    <property type="molecule type" value="Genomic_DNA"/>
</dbReference>
<sequence>MKYTTNQEGFWAGEFGDDYIHRNKSDKQLASSIAMYSKILSRTDKVNSVIEFGSNIGINLDAIQTILPRVELSAIEINANAIKELEKKQKIKVYHQSILDFQPDYQRDFVFSRGVLIHINPNYLNKVYELMYKTSNRYICVAEYYNPKPAFIEYRGEKDKLFKRDFAGEIMDIYKDVSLVDYGFIYHRDNNFPQDDICWFLLEKLR</sequence>
<dbReference type="GO" id="GO:0008168">
    <property type="term" value="F:methyltransferase activity"/>
    <property type="evidence" value="ECO:0007669"/>
    <property type="project" value="UniProtKB-KW"/>
</dbReference>
<proteinExistence type="predicted"/>
<dbReference type="Gene3D" id="3.40.50.150">
    <property type="entry name" value="Vaccinia Virus protein VP39"/>
    <property type="match status" value="1"/>
</dbReference>
<dbReference type="InterPro" id="IPR020027">
    <property type="entry name" value="Pseudamin_synth-assoc_MeTrfase"/>
</dbReference>
<comment type="caution">
    <text evidence="1">The sequence shown here is derived from an EMBL/GenBank/DDBJ whole genome shotgun (WGS) entry which is preliminary data.</text>
</comment>
<dbReference type="NCBIfam" id="TIGR03587">
    <property type="entry name" value="Pse_Me-ase"/>
    <property type="match status" value="1"/>
</dbReference>
<name>A0A6M0SWU7_CLOBO</name>
<keyword evidence="1" id="KW-0489">Methyltransferase</keyword>
<evidence type="ECO:0000313" key="1">
    <source>
        <dbReference type="EMBL" id="NFA59976.1"/>
    </source>
</evidence>
<keyword evidence="1" id="KW-0808">Transferase</keyword>